<sequence>MTSPIAGKRLRFTPLALTTVLLSAGLLSMSVTGTLSGFAASITNSVNSASTGSLTMQETGPGSTGATVTCNSTDGGSVATNTATCATINKFGGSQSMVPGQTVTTTVVLKNTGTVRATAFSLTPGTTCTQTGSVSGSANDLCGKLNLTITQNGASSPALFSGTLASFAASTAPYALTPLASGASSTYVFTVTLDSSATTAYQGLTASMPMTWTFTS</sequence>
<proteinExistence type="predicted"/>
<gene>
    <name evidence="1" type="ORF">GCM10025783_19030</name>
</gene>
<evidence type="ECO:0000313" key="1">
    <source>
        <dbReference type="EMBL" id="GAA4747126.1"/>
    </source>
</evidence>
<dbReference type="EMBL" id="BAABLP010000004">
    <property type="protein sequence ID" value="GAA4747126.1"/>
    <property type="molecule type" value="Genomic_DNA"/>
</dbReference>
<keyword evidence="2" id="KW-1185">Reference proteome</keyword>
<organism evidence="1 2">
    <name type="scientific">Amnibacterium soli</name>
    <dbReference type="NCBI Taxonomy" id="1282736"/>
    <lineage>
        <taxon>Bacteria</taxon>
        <taxon>Bacillati</taxon>
        <taxon>Actinomycetota</taxon>
        <taxon>Actinomycetes</taxon>
        <taxon>Micrococcales</taxon>
        <taxon>Microbacteriaceae</taxon>
        <taxon>Amnibacterium</taxon>
    </lineage>
</organism>
<evidence type="ECO:0000313" key="2">
    <source>
        <dbReference type="Proteomes" id="UP001500121"/>
    </source>
</evidence>
<name>A0ABP8Z5L7_9MICO</name>
<accession>A0ABP8Z5L7</accession>
<protein>
    <submittedName>
        <fullName evidence="1">Uncharacterized protein</fullName>
    </submittedName>
</protein>
<dbReference type="Proteomes" id="UP001500121">
    <property type="component" value="Unassembled WGS sequence"/>
</dbReference>
<reference evidence="2" key="1">
    <citation type="journal article" date="2019" name="Int. J. Syst. Evol. Microbiol.">
        <title>The Global Catalogue of Microorganisms (GCM) 10K type strain sequencing project: providing services to taxonomists for standard genome sequencing and annotation.</title>
        <authorList>
            <consortium name="The Broad Institute Genomics Platform"/>
            <consortium name="The Broad Institute Genome Sequencing Center for Infectious Disease"/>
            <person name="Wu L."/>
            <person name="Ma J."/>
        </authorList>
    </citation>
    <scope>NUCLEOTIDE SEQUENCE [LARGE SCALE GENOMIC DNA]</scope>
    <source>
        <strain evidence="2">JCM 19015</strain>
    </source>
</reference>
<dbReference type="RefSeq" id="WP_345480917.1">
    <property type="nucleotide sequence ID" value="NZ_BAABLP010000004.1"/>
</dbReference>
<comment type="caution">
    <text evidence="1">The sequence shown here is derived from an EMBL/GenBank/DDBJ whole genome shotgun (WGS) entry which is preliminary data.</text>
</comment>